<dbReference type="SUPFAM" id="SSF74653">
    <property type="entry name" value="TolA/TonB C-terminal domain"/>
    <property type="match status" value="1"/>
</dbReference>
<accession>A0A1D8AXP8</accession>
<dbReference type="Pfam" id="PF03544">
    <property type="entry name" value="TonB_C"/>
    <property type="match status" value="1"/>
</dbReference>
<dbReference type="Gene3D" id="3.30.2420.10">
    <property type="entry name" value="TonB"/>
    <property type="match status" value="1"/>
</dbReference>
<feature type="domain" description="TonB C-terminal" evidence="2">
    <location>
        <begin position="99"/>
        <end position="161"/>
    </location>
</feature>
<evidence type="ECO:0000313" key="3">
    <source>
        <dbReference type="EMBL" id="AOS45666.1"/>
    </source>
</evidence>
<gene>
    <name evidence="3" type="ORF">Verru16b_02751</name>
</gene>
<feature type="chain" id="PRO_5009105341" evidence="1">
    <location>
        <begin position="20"/>
        <end position="195"/>
    </location>
</feature>
<protein>
    <submittedName>
        <fullName evidence="3">Gram-negative bacterial tonB protein</fullName>
    </submittedName>
</protein>
<dbReference type="InterPro" id="IPR037682">
    <property type="entry name" value="TonB_C"/>
</dbReference>
<dbReference type="GO" id="GO:0055085">
    <property type="term" value="P:transmembrane transport"/>
    <property type="evidence" value="ECO:0007669"/>
    <property type="project" value="InterPro"/>
</dbReference>
<evidence type="ECO:0000256" key="1">
    <source>
        <dbReference type="SAM" id="SignalP"/>
    </source>
</evidence>
<dbReference type="Proteomes" id="UP000095228">
    <property type="component" value="Chromosome"/>
</dbReference>
<proteinExistence type="predicted"/>
<dbReference type="EMBL" id="CP016094">
    <property type="protein sequence ID" value="AOS45666.1"/>
    <property type="molecule type" value="Genomic_DNA"/>
</dbReference>
<keyword evidence="4" id="KW-1185">Reference proteome</keyword>
<reference evidence="3 4" key="1">
    <citation type="submission" date="2016-06" db="EMBL/GenBank/DDBJ databases">
        <title>Three novel species with peptidoglycan cell walls form the new genus Lacunisphaera gen. nov. in the family Opitutaceae of the verrucomicrobial subdivision 4.</title>
        <authorList>
            <person name="Rast P."/>
            <person name="Gloeckner I."/>
            <person name="Jogler M."/>
            <person name="Boedeker C."/>
            <person name="Jeske O."/>
            <person name="Wiegand S."/>
            <person name="Reinhardt R."/>
            <person name="Schumann P."/>
            <person name="Rohde M."/>
            <person name="Spring S."/>
            <person name="Gloeckner F.O."/>
            <person name="Jogler C."/>
        </authorList>
    </citation>
    <scope>NUCLEOTIDE SEQUENCE [LARGE SCALE GENOMIC DNA]</scope>
    <source>
        <strain evidence="3 4">IG16b</strain>
    </source>
</reference>
<organism evidence="3 4">
    <name type="scientific">Lacunisphaera limnophila</name>
    <dbReference type="NCBI Taxonomy" id="1838286"/>
    <lineage>
        <taxon>Bacteria</taxon>
        <taxon>Pseudomonadati</taxon>
        <taxon>Verrucomicrobiota</taxon>
        <taxon>Opitutia</taxon>
        <taxon>Opitutales</taxon>
        <taxon>Opitutaceae</taxon>
        <taxon>Lacunisphaera</taxon>
    </lineage>
</organism>
<evidence type="ECO:0000259" key="2">
    <source>
        <dbReference type="Pfam" id="PF03544"/>
    </source>
</evidence>
<evidence type="ECO:0000313" key="4">
    <source>
        <dbReference type="Proteomes" id="UP000095228"/>
    </source>
</evidence>
<dbReference type="KEGG" id="obg:Verru16b_02751"/>
<name>A0A1D8AXP8_9BACT</name>
<dbReference type="AlphaFoldDB" id="A0A1D8AXP8"/>
<feature type="signal peptide" evidence="1">
    <location>
        <begin position="1"/>
        <end position="19"/>
    </location>
</feature>
<keyword evidence="1" id="KW-0732">Signal</keyword>
<sequence>MLCRLIAAGLLLLALPLSAADKAKSKAAKLTLEDVVFDAQYLRQALGPKTLLTFEKPVAEIPASLAEALKTSGLADATKFMVLPPEFGPPKVVESIPYNYPTKLRRGRTSGEADFLVLIGADGKVKTIHCYQHSDRMFALAVAAAVVRWQYAPTKIQETALPVLLAMHMSFVGDGSDNQLFHRPAEPEPIPPPPT</sequence>